<feature type="chain" id="PRO_5046764369" evidence="1">
    <location>
        <begin position="19"/>
        <end position="102"/>
    </location>
</feature>
<keyword evidence="1" id="KW-0732">Signal</keyword>
<name>A0ABM1N7B2_NICVS</name>
<proteinExistence type="predicted"/>
<evidence type="ECO:0000313" key="3">
    <source>
        <dbReference type="RefSeq" id="XP_017782712.1"/>
    </source>
</evidence>
<dbReference type="RefSeq" id="XP_017782712.1">
    <property type="nucleotide sequence ID" value="XM_017927223.1"/>
</dbReference>
<evidence type="ECO:0000313" key="2">
    <source>
        <dbReference type="Proteomes" id="UP000695000"/>
    </source>
</evidence>
<reference evidence="3" key="1">
    <citation type="submission" date="2025-08" db="UniProtKB">
        <authorList>
            <consortium name="RefSeq"/>
        </authorList>
    </citation>
    <scope>IDENTIFICATION</scope>
    <source>
        <tissue evidence="3">Whole Larva</tissue>
    </source>
</reference>
<accession>A0ABM1N7B2</accession>
<evidence type="ECO:0000256" key="1">
    <source>
        <dbReference type="SAM" id="SignalP"/>
    </source>
</evidence>
<dbReference type="Proteomes" id="UP000695000">
    <property type="component" value="Unplaced"/>
</dbReference>
<organism evidence="2 3">
    <name type="scientific">Nicrophorus vespilloides</name>
    <name type="common">Boreal carrion beetle</name>
    <dbReference type="NCBI Taxonomy" id="110193"/>
    <lineage>
        <taxon>Eukaryota</taxon>
        <taxon>Metazoa</taxon>
        <taxon>Ecdysozoa</taxon>
        <taxon>Arthropoda</taxon>
        <taxon>Hexapoda</taxon>
        <taxon>Insecta</taxon>
        <taxon>Pterygota</taxon>
        <taxon>Neoptera</taxon>
        <taxon>Endopterygota</taxon>
        <taxon>Coleoptera</taxon>
        <taxon>Polyphaga</taxon>
        <taxon>Staphyliniformia</taxon>
        <taxon>Silphidae</taxon>
        <taxon>Nicrophorinae</taxon>
        <taxon>Nicrophorus</taxon>
    </lineage>
</organism>
<protein>
    <submittedName>
        <fullName evidence="3">Uncharacterized protein LOC108567035</fullName>
    </submittedName>
</protein>
<dbReference type="GeneID" id="108567035"/>
<sequence>MHLRLFLHLSMICALAYTLPTTESPTAIDLTTSETTETSMTTFKTNEETTELDVATQFPIQNVTMKLPTTTTTTTTKKPSSANNINPSCILAAFLYVIISMY</sequence>
<gene>
    <name evidence="3" type="primary">LOC108567035</name>
</gene>
<keyword evidence="2" id="KW-1185">Reference proteome</keyword>
<feature type="signal peptide" evidence="1">
    <location>
        <begin position="1"/>
        <end position="18"/>
    </location>
</feature>